<evidence type="ECO:0000313" key="2">
    <source>
        <dbReference type="EMBL" id="RNF33603.1"/>
    </source>
</evidence>
<proteinExistence type="predicted"/>
<evidence type="ECO:0000313" key="3">
    <source>
        <dbReference type="Proteomes" id="UP000238137"/>
    </source>
</evidence>
<dbReference type="CDD" id="cd13520">
    <property type="entry name" value="PBP2_TAXI_TRAP"/>
    <property type="match status" value="1"/>
</dbReference>
<comment type="caution">
    <text evidence="2">The sequence shown here is derived from an EMBL/GenBank/DDBJ whole genome shotgun (WGS) entry which is preliminary data.</text>
</comment>
<dbReference type="NCBIfam" id="TIGR02122">
    <property type="entry name" value="TRAP_TAXI"/>
    <property type="match status" value="1"/>
</dbReference>
<dbReference type="SUPFAM" id="SSF53850">
    <property type="entry name" value="Periplasmic binding protein-like II"/>
    <property type="match status" value="1"/>
</dbReference>
<keyword evidence="1" id="KW-0732">Signal</keyword>
<accession>A0A3R7SC87</accession>
<evidence type="ECO:0000256" key="1">
    <source>
        <dbReference type="SAM" id="SignalP"/>
    </source>
</evidence>
<dbReference type="PANTHER" id="PTHR42941:SF1">
    <property type="entry name" value="SLL1037 PROTEIN"/>
    <property type="match status" value="1"/>
</dbReference>
<dbReference type="Proteomes" id="UP000238137">
    <property type="component" value="Unassembled WGS sequence"/>
</dbReference>
<sequence>MYRHTKFAAGIAAAISLAGTVAMAEPEPASYILATASTGGTYYPVGVALSTLVKVKLEPDTGISLSAINSAGSGENIRLLNEGEAQFAILQGLFGYLGWNGEGEFAESGPQEKLRSISMLWPNVEQFILDKRAVKNGTVSDLIELKGEAMAFGAENSGALGSTETLLSGLGVDIFKDYKLIYAGYGPSAEALQNGQVKGINPNSGIPNGTVSQVFATAGDNLQMLEVTDEELEKMDGGRELWTRFVIPAGTYPGVEEDIQTIAQPNLLATTADIPEENVYLMTKAIYENLPFLQAIHPATKEMALEQAIAGLPLPLHPGARRYYEEMGVEIPDRLKAAE</sequence>
<feature type="chain" id="PRO_5018751770" evidence="1">
    <location>
        <begin position="25"/>
        <end position="339"/>
    </location>
</feature>
<reference evidence="2" key="1">
    <citation type="submission" date="2018-05" db="EMBL/GenBank/DDBJ databases">
        <title>Reclassification of Methylarcula marina and Methylarcula terricola as Paracoccus methylarcula sp.nov., comb.nov. and Paracoccus terricola comb.nov.</title>
        <authorList>
            <person name="Shmareva M.N."/>
            <person name="Doronina N.V."/>
            <person name="Vasilenko O.V."/>
            <person name="Tarlachkov S.V."/>
            <person name="Trotsenko Y.A."/>
        </authorList>
    </citation>
    <scope>NUCLEOTIDE SEQUENCE [LARGE SCALE GENOMIC DNA]</scope>
    <source>
        <strain evidence="2">VKM B-2159</strain>
    </source>
</reference>
<dbReference type="Gene3D" id="3.40.190.10">
    <property type="entry name" value="Periplasmic binding protein-like II"/>
    <property type="match status" value="2"/>
</dbReference>
<dbReference type="RefSeq" id="WP_106692331.1">
    <property type="nucleotide sequence ID" value="NZ_PXNQ02000010.1"/>
</dbReference>
<keyword evidence="3" id="KW-1185">Reference proteome</keyword>
<dbReference type="EMBL" id="PXNQ02000010">
    <property type="protein sequence ID" value="RNF33603.1"/>
    <property type="molecule type" value="Genomic_DNA"/>
</dbReference>
<protein>
    <submittedName>
        <fullName evidence="2">C4-dicarboxylate ABC transporter substrate-binding protein</fullName>
    </submittedName>
</protein>
<dbReference type="InterPro" id="IPR011852">
    <property type="entry name" value="TRAP_TAXI"/>
</dbReference>
<gene>
    <name evidence="2" type="ORF">A7A09_016010</name>
</gene>
<feature type="signal peptide" evidence="1">
    <location>
        <begin position="1"/>
        <end position="24"/>
    </location>
</feature>
<name>A0A3R7SC87_9RHOB</name>
<dbReference type="PANTHER" id="PTHR42941">
    <property type="entry name" value="SLL1037 PROTEIN"/>
    <property type="match status" value="1"/>
</dbReference>
<dbReference type="OrthoDB" id="9776669at2"/>
<organism evidence="2 3">
    <name type="scientific">Paracoccus methylarcula</name>
    <dbReference type="NCBI Taxonomy" id="72022"/>
    <lineage>
        <taxon>Bacteria</taxon>
        <taxon>Pseudomonadati</taxon>
        <taxon>Pseudomonadota</taxon>
        <taxon>Alphaproteobacteria</taxon>
        <taxon>Rhodobacterales</taxon>
        <taxon>Paracoccaceae</taxon>
        <taxon>Paracoccus</taxon>
    </lineage>
</organism>
<dbReference type="AlphaFoldDB" id="A0A3R7SC87"/>
<dbReference type="Pfam" id="PF16868">
    <property type="entry name" value="NMT1_3"/>
    <property type="match status" value="1"/>
</dbReference>